<comment type="caution">
    <text evidence="14">The sequence shown here is derived from an EMBL/GenBank/DDBJ whole genome shotgun (WGS) entry which is preliminary data.</text>
</comment>
<evidence type="ECO:0000313" key="14">
    <source>
        <dbReference type="EMBL" id="MEA5442697.1"/>
    </source>
</evidence>
<dbReference type="Proteomes" id="UP001302329">
    <property type="component" value="Unassembled WGS sequence"/>
</dbReference>
<comment type="cofactor">
    <cofactor evidence="1 10">
        <name>Mg(2+)</name>
        <dbReference type="ChEBI" id="CHEBI:18420"/>
    </cofactor>
</comment>
<evidence type="ECO:0000256" key="13">
    <source>
        <dbReference type="RuleBase" id="RU003785"/>
    </source>
</evidence>
<comment type="catalytic activity">
    <reaction evidence="9 10 11">
        <text>adenosine(37) in tRNA + dimethylallyl diphosphate = N(6)-dimethylallyladenosine(37) in tRNA + diphosphate</text>
        <dbReference type="Rhea" id="RHEA:26482"/>
        <dbReference type="Rhea" id="RHEA-COMP:10162"/>
        <dbReference type="Rhea" id="RHEA-COMP:10375"/>
        <dbReference type="ChEBI" id="CHEBI:33019"/>
        <dbReference type="ChEBI" id="CHEBI:57623"/>
        <dbReference type="ChEBI" id="CHEBI:74411"/>
        <dbReference type="ChEBI" id="CHEBI:74415"/>
        <dbReference type="EC" id="2.5.1.75"/>
    </reaction>
</comment>
<evidence type="ECO:0000256" key="4">
    <source>
        <dbReference type="ARBA" id="ARBA00022679"/>
    </source>
</evidence>
<feature type="binding site" evidence="10">
    <location>
        <begin position="19"/>
        <end position="24"/>
    </location>
    <ligand>
        <name>substrate</name>
    </ligand>
</feature>
<evidence type="ECO:0000256" key="5">
    <source>
        <dbReference type="ARBA" id="ARBA00022694"/>
    </source>
</evidence>
<evidence type="ECO:0000313" key="15">
    <source>
        <dbReference type="Proteomes" id="UP001302329"/>
    </source>
</evidence>
<keyword evidence="6 10" id="KW-0547">Nucleotide-binding</keyword>
<dbReference type="InterPro" id="IPR039657">
    <property type="entry name" value="Dimethylallyltransferase"/>
</dbReference>
<evidence type="ECO:0000256" key="2">
    <source>
        <dbReference type="ARBA" id="ARBA00003213"/>
    </source>
</evidence>
<evidence type="ECO:0000256" key="8">
    <source>
        <dbReference type="ARBA" id="ARBA00022842"/>
    </source>
</evidence>
<evidence type="ECO:0000256" key="9">
    <source>
        <dbReference type="ARBA" id="ARBA00049563"/>
    </source>
</evidence>
<feature type="binding site" evidence="10">
    <location>
        <begin position="17"/>
        <end position="24"/>
    </location>
    <ligand>
        <name>ATP</name>
        <dbReference type="ChEBI" id="CHEBI:30616"/>
    </ligand>
</feature>
<dbReference type="PANTHER" id="PTHR11088:SF60">
    <property type="entry name" value="TRNA DIMETHYLALLYLTRANSFERASE"/>
    <property type="match status" value="1"/>
</dbReference>
<dbReference type="PANTHER" id="PTHR11088">
    <property type="entry name" value="TRNA DIMETHYLALLYLTRANSFERASE"/>
    <property type="match status" value="1"/>
</dbReference>
<dbReference type="Gene3D" id="1.10.20.140">
    <property type="match status" value="1"/>
</dbReference>
<keyword evidence="5 10" id="KW-0819">tRNA processing</keyword>
<keyword evidence="7 10" id="KW-0067">ATP-binding</keyword>
<evidence type="ECO:0000256" key="6">
    <source>
        <dbReference type="ARBA" id="ARBA00022741"/>
    </source>
</evidence>
<evidence type="ECO:0000256" key="3">
    <source>
        <dbReference type="ARBA" id="ARBA00005842"/>
    </source>
</evidence>
<protein>
    <recommendedName>
        <fullName evidence="10">tRNA dimethylallyltransferase</fullName>
        <ecNumber evidence="10">2.5.1.75</ecNumber>
    </recommendedName>
    <alternativeName>
        <fullName evidence="10">Dimethylallyl diphosphate:tRNA dimethylallyltransferase</fullName>
        <shortName evidence="10">DMAPP:tRNA dimethylallyltransferase</shortName>
        <shortName evidence="10">DMATase</shortName>
    </alternativeName>
    <alternativeName>
        <fullName evidence="10">Isopentenyl-diphosphate:tRNA isopentenyltransferase</fullName>
        <shortName evidence="10">IPP transferase</shortName>
        <shortName evidence="10">IPPT</shortName>
        <shortName evidence="10">IPTase</shortName>
    </alternativeName>
</protein>
<feature type="site" description="Interaction with substrate tRNA" evidence="10">
    <location>
        <position position="131"/>
    </location>
</feature>
<dbReference type="HAMAP" id="MF_00185">
    <property type="entry name" value="IPP_trans"/>
    <property type="match status" value="1"/>
</dbReference>
<comment type="caution">
    <text evidence="10">Lacks conserved residue(s) required for the propagation of feature annotation.</text>
</comment>
<keyword evidence="15" id="KW-1185">Reference proteome</keyword>
<dbReference type="EC" id="2.5.1.75" evidence="10"/>
<keyword evidence="4 10" id="KW-0808">Transferase</keyword>
<evidence type="ECO:0000256" key="10">
    <source>
        <dbReference type="HAMAP-Rule" id="MF_00185"/>
    </source>
</evidence>
<name>A0ABU5SWG3_9CYAN</name>
<dbReference type="GO" id="GO:0052381">
    <property type="term" value="F:tRNA dimethylallyltransferase activity"/>
    <property type="evidence" value="ECO:0007669"/>
    <property type="project" value="UniProtKB-EC"/>
</dbReference>
<feature type="region of interest" description="Interaction with substrate tRNA" evidence="10">
    <location>
        <begin position="42"/>
        <end position="45"/>
    </location>
</feature>
<gene>
    <name evidence="10 14" type="primary">miaA</name>
    <name evidence="14" type="ORF">VB739_09055</name>
</gene>
<dbReference type="InterPro" id="IPR018022">
    <property type="entry name" value="IPT"/>
</dbReference>
<organism evidence="14 15">
    <name type="scientific">Cyanobium gracile UHCC 0281</name>
    <dbReference type="NCBI Taxonomy" id="3110309"/>
    <lineage>
        <taxon>Bacteria</taxon>
        <taxon>Bacillati</taxon>
        <taxon>Cyanobacteriota</taxon>
        <taxon>Cyanophyceae</taxon>
        <taxon>Synechococcales</taxon>
        <taxon>Prochlorococcaceae</taxon>
        <taxon>Cyanobium</taxon>
    </lineage>
</organism>
<comment type="function">
    <text evidence="2 10 12">Catalyzes the transfer of a dimethylallyl group onto the adenine at position 37 in tRNAs that read codons beginning with uridine, leading to the formation of N6-(dimethylallyl)adenosine (i(6)A).</text>
</comment>
<proteinExistence type="inferred from homology"/>
<dbReference type="NCBIfam" id="TIGR00174">
    <property type="entry name" value="miaA"/>
    <property type="match status" value="1"/>
</dbReference>
<evidence type="ECO:0000256" key="1">
    <source>
        <dbReference type="ARBA" id="ARBA00001946"/>
    </source>
</evidence>
<dbReference type="InterPro" id="IPR027417">
    <property type="entry name" value="P-loop_NTPase"/>
</dbReference>
<feature type="site" description="Interaction with substrate tRNA" evidence="10">
    <location>
        <position position="108"/>
    </location>
</feature>
<accession>A0ABU5SWG3</accession>
<keyword evidence="8 10" id="KW-0460">Magnesium</keyword>
<comment type="similarity">
    <text evidence="3 10 13">Belongs to the IPP transferase family.</text>
</comment>
<evidence type="ECO:0000256" key="12">
    <source>
        <dbReference type="RuleBase" id="RU003784"/>
    </source>
</evidence>
<dbReference type="SUPFAM" id="SSF52540">
    <property type="entry name" value="P-loop containing nucleoside triphosphate hydrolases"/>
    <property type="match status" value="1"/>
</dbReference>
<dbReference type="Pfam" id="PF01715">
    <property type="entry name" value="IPPT"/>
    <property type="match status" value="1"/>
</dbReference>
<sequence length="311" mass="33380">MAPSSGADLPLVIALLGPTASGKTALAIELAEALDLAVLSVDSRQMYRHMDVGTAKPTPEQRARVRHELLDLSDPDQPLTLQEFTALAGAAIAAEHRRRGVALLVGGSGLYLKALLAGLQPPAVPPQTALRAQFAALGQPVCHRLLQQNDPRAAGRIAPADAVRTIRALEVLYATGRPLSAQQSQCPPPWRVLELGLDPADLPQRIERRTAALYEGGLVEETAQLIDRFGADCPLLATIGYGEATRLLRGELARDTAIALTERRTRQYAKRQRTWFRRQHQPLWLTDGATAGALEADVLQQAMGAAMGGLG</sequence>
<dbReference type="Gene3D" id="3.40.50.300">
    <property type="entry name" value="P-loop containing nucleotide triphosphate hydrolases"/>
    <property type="match status" value="1"/>
</dbReference>
<evidence type="ECO:0000256" key="11">
    <source>
        <dbReference type="RuleBase" id="RU003783"/>
    </source>
</evidence>
<comment type="subunit">
    <text evidence="10">Monomer.</text>
</comment>
<dbReference type="RefSeq" id="WP_323356745.1">
    <property type="nucleotide sequence ID" value="NZ_JAYGHY010000024.1"/>
</dbReference>
<evidence type="ECO:0000256" key="7">
    <source>
        <dbReference type="ARBA" id="ARBA00022840"/>
    </source>
</evidence>
<reference evidence="14 15" key="1">
    <citation type="submission" date="2023-12" db="EMBL/GenBank/DDBJ databases">
        <title>Baltic Sea Cyanobacteria.</title>
        <authorList>
            <person name="Delbaje E."/>
            <person name="Fewer D.P."/>
            <person name="Shishido T.K."/>
        </authorList>
    </citation>
    <scope>NUCLEOTIDE SEQUENCE [LARGE SCALE GENOMIC DNA]</scope>
    <source>
        <strain evidence="14 15">UHCC 0281</strain>
    </source>
</reference>
<dbReference type="EMBL" id="JAYGHY010000024">
    <property type="protein sequence ID" value="MEA5442697.1"/>
    <property type="molecule type" value="Genomic_DNA"/>
</dbReference>